<evidence type="ECO:0000256" key="1">
    <source>
        <dbReference type="SAM" id="MobiDB-lite"/>
    </source>
</evidence>
<dbReference type="EMBL" id="LAJX01000334">
    <property type="protein sequence ID" value="KJV05011.1"/>
    <property type="molecule type" value="Genomic_DNA"/>
</dbReference>
<comment type="caution">
    <text evidence="2">The sequence shown here is derived from an EMBL/GenBank/DDBJ whole genome shotgun (WGS) entry which is preliminary data.</text>
</comment>
<feature type="compositionally biased region" description="Basic residues" evidence="1">
    <location>
        <begin position="30"/>
        <end position="39"/>
    </location>
</feature>
<evidence type="ECO:0000313" key="3">
    <source>
        <dbReference type="Proteomes" id="UP000033684"/>
    </source>
</evidence>
<keyword evidence="3" id="KW-1185">Reference proteome</keyword>
<sequence length="59" mass="6774">VFLVINSGRALTLFFELVDSIRRVVYYRPKTPKPSKPRVNKGVPNKWKEKRAKKMGATG</sequence>
<reference evidence="2 3" key="2">
    <citation type="journal article" date="2016" name="Microb. Ecol.">
        <title>Genome Characteristics of a Novel Type I Methanotroph (Sn10-6) Isolated from a Flooded Indian Rice Field.</title>
        <authorList>
            <person name="Rahalkar M.C."/>
            <person name="Pandit P.S."/>
            <person name="Dhakephalkar P.K."/>
            <person name="Pore S."/>
            <person name="Arora P."/>
            <person name="Kapse N."/>
        </authorList>
    </citation>
    <scope>NUCLEOTIDE SEQUENCE [LARGE SCALE GENOMIC DNA]</scope>
    <source>
        <strain evidence="2 3">Sn10-6</strain>
    </source>
</reference>
<organism evidence="2 3">
    <name type="scientific">Methylocucumis oryzae</name>
    <dbReference type="NCBI Taxonomy" id="1632867"/>
    <lineage>
        <taxon>Bacteria</taxon>
        <taxon>Pseudomonadati</taxon>
        <taxon>Pseudomonadota</taxon>
        <taxon>Gammaproteobacteria</taxon>
        <taxon>Methylococcales</taxon>
        <taxon>Methylococcaceae</taxon>
        <taxon>Methylocucumis</taxon>
    </lineage>
</organism>
<gene>
    <name evidence="2" type="ORF">VZ94_21215</name>
</gene>
<accession>A0A0F3IE20</accession>
<dbReference type="Proteomes" id="UP000033684">
    <property type="component" value="Unassembled WGS sequence"/>
</dbReference>
<name>A0A0F3IE20_9GAMM</name>
<dbReference type="AlphaFoldDB" id="A0A0F3IE20"/>
<feature type="non-terminal residue" evidence="2">
    <location>
        <position position="1"/>
    </location>
</feature>
<reference evidence="3" key="1">
    <citation type="submission" date="2015-03" db="EMBL/GenBank/DDBJ databases">
        <title>Draft genome sequence of a novel methanotroph (Sn10-6) isolated from flooded ricefield rhizosphere in India.</title>
        <authorList>
            <person name="Pandit P.S."/>
            <person name="Pore S.D."/>
            <person name="Arora P."/>
            <person name="Kapse N.G."/>
            <person name="Dhakephalkar P.K."/>
            <person name="Rahalkar M.C."/>
        </authorList>
    </citation>
    <scope>NUCLEOTIDE SEQUENCE [LARGE SCALE GENOMIC DNA]</scope>
    <source>
        <strain evidence="3">Sn10-6</strain>
    </source>
</reference>
<dbReference type="RefSeq" id="WP_045780776.1">
    <property type="nucleotide sequence ID" value="NZ_LAJX01000334.1"/>
</dbReference>
<proteinExistence type="predicted"/>
<feature type="region of interest" description="Disordered" evidence="1">
    <location>
        <begin position="30"/>
        <end position="59"/>
    </location>
</feature>
<evidence type="ECO:0000313" key="2">
    <source>
        <dbReference type="EMBL" id="KJV05011.1"/>
    </source>
</evidence>
<feature type="compositionally biased region" description="Basic residues" evidence="1">
    <location>
        <begin position="48"/>
        <end position="59"/>
    </location>
</feature>
<protein>
    <submittedName>
        <fullName evidence="2">Uncharacterized protein</fullName>
    </submittedName>
</protein>